<dbReference type="Pfam" id="PF14223">
    <property type="entry name" value="Retrotran_gag_2"/>
    <property type="match status" value="1"/>
</dbReference>
<dbReference type="AlphaFoldDB" id="A0AAV5BQ83"/>
<protein>
    <recommendedName>
        <fullName evidence="3">Retrotransposon Copia-like N-terminal domain-containing protein</fullName>
    </recommendedName>
</protein>
<dbReference type="PANTHER" id="PTHR37610">
    <property type="entry name" value="CCHC-TYPE DOMAIN-CONTAINING PROTEIN"/>
    <property type="match status" value="1"/>
</dbReference>
<comment type="caution">
    <text evidence="1">The sequence shown here is derived from an EMBL/GenBank/DDBJ whole genome shotgun (WGS) entry which is preliminary data.</text>
</comment>
<evidence type="ECO:0000313" key="1">
    <source>
        <dbReference type="EMBL" id="GJM88500.1"/>
    </source>
</evidence>
<dbReference type="Proteomes" id="UP001054889">
    <property type="component" value="Unassembled WGS sequence"/>
</dbReference>
<evidence type="ECO:0008006" key="3">
    <source>
        <dbReference type="Google" id="ProtNLM"/>
    </source>
</evidence>
<evidence type="ECO:0000313" key="2">
    <source>
        <dbReference type="Proteomes" id="UP001054889"/>
    </source>
</evidence>
<keyword evidence="2" id="KW-1185">Reference proteome</keyword>
<sequence length="176" mass="19645">MSQPFVVTIPLKLDGPNYRGWAFSVQTVLRGLGLADHLTDYPPVDESKDGSGATTVKAWLTDDGRVMSAIVTSMNQSLIMSLSSLETAKVMWSYLQKRYVQDSGALLHTLMQQIHILEQGDMSIDDYYSAFDHLMGPLMSMVPWCTAAAGCPTPTFIENFFTYRFVMGVRPEFESI</sequence>
<proteinExistence type="predicted"/>
<accession>A0AAV5BQ83</accession>
<reference evidence="1" key="2">
    <citation type="submission" date="2021-12" db="EMBL/GenBank/DDBJ databases">
        <title>Resequencing data analysis of finger millet.</title>
        <authorList>
            <person name="Hatakeyama M."/>
            <person name="Aluri S."/>
            <person name="Balachadran M.T."/>
            <person name="Sivarajan S.R."/>
            <person name="Poveda L."/>
            <person name="Shimizu-Inatsugi R."/>
            <person name="Schlapbach R."/>
            <person name="Sreeman S.M."/>
            <person name="Shimizu K.K."/>
        </authorList>
    </citation>
    <scope>NUCLEOTIDE SEQUENCE</scope>
</reference>
<name>A0AAV5BQ83_ELECO</name>
<organism evidence="1 2">
    <name type="scientific">Eleusine coracana subsp. coracana</name>
    <dbReference type="NCBI Taxonomy" id="191504"/>
    <lineage>
        <taxon>Eukaryota</taxon>
        <taxon>Viridiplantae</taxon>
        <taxon>Streptophyta</taxon>
        <taxon>Embryophyta</taxon>
        <taxon>Tracheophyta</taxon>
        <taxon>Spermatophyta</taxon>
        <taxon>Magnoliopsida</taxon>
        <taxon>Liliopsida</taxon>
        <taxon>Poales</taxon>
        <taxon>Poaceae</taxon>
        <taxon>PACMAD clade</taxon>
        <taxon>Chloridoideae</taxon>
        <taxon>Cynodonteae</taxon>
        <taxon>Eleusininae</taxon>
        <taxon>Eleusine</taxon>
    </lineage>
</organism>
<dbReference type="EMBL" id="BQKI01000002">
    <property type="protein sequence ID" value="GJM88500.1"/>
    <property type="molecule type" value="Genomic_DNA"/>
</dbReference>
<reference evidence="1" key="1">
    <citation type="journal article" date="2018" name="DNA Res.">
        <title>Multiple hybrid de novo genome assembly of finger millet, an orphan allotetraploid crop.</title>
        <authorList>
            <person name="Hatakeyama M."/>
            <person name="Aluri S."/>
            <person name="Balachadran M.T."/>
            <person name="Sivarajan S.R."/>
            <person name="Patrignani A."/>
            <person name="Gruter S."/>
            <person name="Poveda L."/>
            <person name="Shimizu-Inatsugi R."/>
            <person name="Baeten J."/>
            <person name="Francoijs K.J."/>
            <person name="Nataraja K.N."/>
            <person name="Reddy Y.A.N."/>
            <person name="Phadnis S."/>
            <person name="Ravikumar R.L."/>
            <person name="Schlapbach R."/>
            <person name="Sreeman S.M."/>
            <person name="Shimizu K.K."/>
        </authorList>
    </citation>
    <scope>NUCLEOTIDE SEQUENCE</scope>
</reference>
<gene>
    <name evidence="1" type="primary">ga04571</name>
    <name evidence="1" type="ORF">PR202_ga04571</name>
</gene>
<dbReference type="PANTHER" id="PTHR37610:SF77">
    <property type="entry name" value="INTEGRASE CATALYTIC DOMAIN-CONTAINING PROTEIN"/>
    <property type="match status" value="1"/>
</dbReference>